<dbReference type="PROSITE" id="PS51274">
    <property type="entry name" value="GATASE_COBBQ"/>
    <property type="match status" value="1"/>
</dbReference>
<comment type="function">
    <text evidence="9">Catalyzes the ATP-dependent amidation of the two carboxylate groups at positions a and c of hydrogenobyrinate, using either L-glutamine or ammonia as the nitrogen source.</text>
</comment>
<dbReference type="OrthoDB" id="9764035at2"/>
<organism evidence="12 13">
    <name type="scientific">Afifella marina DSM 2698</name>
    <dbReference type="NCBI Taxonomy" id="1120955"/>
    <lineage>
        <taxon>Bacteria</taxon>
        <taxon>Pseudomonadati</taxon>
        <taxon>Pseudomonadota</taxon>
        <taxon>Alphaproteobacteria</taxon>
        <taxon>Hyphomicrobiales</taxon>
        <taxon>Afifellaceae</taxon>
        <taxon>Afifella</taxon>
    </lineage>
</organism>
<dbReference type="SUPFAM" id="SSF52540">
    <property type="entry name" value="P-loop containing nucleoside triphosphate hydrolases"/>
    <property type="match status" value="1"/>
</dbReference>
<dbReference type="RefSeq" id="WP_092813008.1">
    <property type="nucleotide sequence ID" value="NZ_FMVW01000005.1"/>
</dbReference>
<evidence type="ECO:0000256" key="7">
    <source>
        <dbReference type="ARBA" id="ARBA00022842"/>
    </source>
</evidence>
<dbReference type="InterPro" id="IPR002586">
    <property type="entry name" value="CobQ/CobB/MinD/ParA_Nub-bd_dom"/>
</dbReference>
<dbReference type="GO" id="GO:0043802">
    <property type="term" value="F:hydrogenobyrinic acid a,c-diamide synthase (glutamine-hydrolysing) activity"/>
    <property type="evidence" value="ECO:0007669"/>
    <property type="project" value="UniProtKB-UniRule"/>
</dbReference>
<evidence type="ECO:0000313" key="13">
    <source>
        <dbReference type="Proteomes" id="UP000199347"/>
    </source>
</evidence>
<dbReference type="InterPro" id="IPR029062">
    <property type="entry name" value="Class_I_gatase-like"/>
</dbReference>
<comment type="pathway">
    <text evidence="9">Cofactor biosynthesis; adenosylcobalamin biosynthesis; cob(II)yrinate a,c-diamide from precorrin-2 (aerobic route): step 9/10.</text>
</comment>
<proteinExistence type="inferred from homology"/>
<dbReference type="NCBIfam" id="TIGR00379">
    <property type="entry name" value="cobB"/>
    <property type="match status" value="1"/>
</dbReference>
<feature type="active site" description="Nucleophile" evidence="9">
    <location>
        <position position="328"/>
    </location>
</feature>
<evidence type="ECO:0000256" key="4">
    <source>
        <dbReference type="ARBA" id="ARBA00022598"/>
    </source>
</evidence>
<dbReference type="Pfam" id="PF07685">
    <property type="entry name" value="GATase_3"/>
    <property type="match status" value="1"/>
</dbReference>
<comment type="similarity">
    <text evidence="9">Belongs to the CobB/CbiA family.</text>
</comment>
<dbReference type="PANTHER" id="PTHR43873:SF1">
    <property type="entry name" value="COBYRINATE A,C-DIAMIDE SYNTHASE"/>
    <property type="match status" value="1"/>
</dbReference>
<dbReference type="EC" id="6.3.5.9" evidence="9"/>
<comment type="cofactor">
    <cofactor evidence="1 9">
        <name>Mg(2+)</name>
        <dbReference type="ChEBI" id="CHEBI:18420"/>
    </cofactor>
</comment>
<dbReference type="Pfam" id="PF01656">
    <property type="entry name" value="CbiA"/>
    <property type="match status" value="1"/>
</dbReference>
<evidence type="ECO:0000256" key="2">
    <source>
        <dbReference type="ARBA" id="ARBA00006205"/>
    </source>
</evidence>
<dbReference type="UniPathway" id="UPA00148">
    <property type="reaction ID" value="UER00220"/>
</dbReference>
<gene>
    <name evidence="9" type="primary">cobB</name>
    <name evidence="12" type="ORF">SAMN03080610_02349</name>
</gene>
<comment type="similarity">
    <text evidence="2">Belongs to the CobB/CobQ family. CobQ subfamily.</text>
</comment>
<name>A0A1G5NN83_AFIMA</name>
<dbReference type="GO" id="GO:0005524">
    <property type="term" value="F:ATP binding"/>
    <property type="evidence" value="ECO:0007669"/>
    <property type="project" value="UniProtKB-UniRule"/>
</dbReference>
<keyword evidence="3 9" id="KW-0169">Cobalamin biosynthesis</keyword>
<dbReference type="Gene3D" id="3.40.50.300">
    <property type="entry name" value="P-loop containing nucleotide triphosphate hydrolases"/>
    <property type="match status" value="1"/>
</dbReference>
<dbReference type="HAMAP" id="MF_00027">
    <property type="entry name" value="CobB_CbiA"/>
    <property type="match status" value="1"/>
</dbReference>
<dbReference type="InterPro" id="IPR027417">
    <property type="entry name" value="P-loop_NTPase"/>
</dbReference>
<keyword evidence="4 9" id="KW-0436">Ligase</keyword>
<dbReference type="GO" id="GO:0042242">
    <property type="term" value="F:cobyrinic acid a,c-diamide synthase activity"/>
    <property type="evidence" value="ECO:0007669"/>
    <property type="project" value="InterPro"/>
</dbReference>
<evidence type="ECO:0000259" key="10">
    <source>
        <dbReference type="Pfam" id="PF01656"/>
    </source>
</evidence>
<evidence type="ECO:0000256" key="6">
    <source>
        <dbReference type="ARBA" id="ARBA00022840"/>
    </source>
</evidence>
<dbReference type="PANTHER" id="PTHR43873">
    <property type="entry name" value="COBYRINATE A,C-DIAMIDE SYNTHASE"/>
    <property type="match status" value="1"/>
</dbReference>
<feature type="site" description="Increases nucleophilicity of active site Cys" evidence="9">
    <location>
        <position position="428"/>
    </location>
</feature>
<dbReference type="Gene3D" id="3.40.50.880">
    <property type="match status" value="1"/>
</dbReference>
<keyword evidence="7 9" id="KW-0460">Magnesium</keyword>
<dbReference type="STRING" id="1120955.SAMN03080610_02349"/>
<evidence type="ECO:0000256" key="8">
    <source>
        <dbReference type="ARBA" id="ARBA00022962"/>
    </source>
</evidence>
<keyword evidence="5 9" id="KW-0547">Nucleotide-binding</keyword>
<evidence type="ECO:0000256" key="1">
    <source>
        <dbReference type="ARBA" id="ARBA00001946"/>
    </source>
</evidence>
<dbReference type="SUPFAM" id="SSF52317">
    <property type="entry name" value="Class I glutamine amidotransferase-like"/>
    <property type="match status" value="1"/>
</dbReference>
<dbReference type="InterPro" id="IPR011698">
    <property type="entry name" value="GATase_3"/>
</dbReference>
<protein>
    <recommendedName>
        <fullName evidence="9">Hydrogenobyrinate a,c-diamide synthase</fullName>
        <ecNumber evidence="9">6.3.5.9</ecNumber>
    </recommendedName>
    <alternativeName>
        <fullName evidence="9">Hydrogenobyrinic acid a,c-diamide synthase</fullName>
    </alternativeName>
</protein>
<accession>A0A1G5NN83</accession>
<feature type="domain" description="CobB/CobQ-like glutamine amidotransferase" evidence="11">
    <location>
        <begin position="245"/>
        <end position="430"/>
    </location>
</feature>
<sequence>MKGGSKAFLIAGGSSHSGKTVLTAGLIRALIRRGQKVKAAKCGPDYIDPRFLEAASGAPAINLDPFAMRPERLRALAARQADGADVLVVEGVMGLYDGGANGLGSTASLAATLAFPTFLVVAANGMSQSTAAVAEGFARMAQGFSLAGAIVNRAGSERHQGLIQEGFARTSVPLIGIVPRDERLALPSRHLGLVQAEEHQTLDAVIEASAELIEKHVDLDTLLQAAAPLGDSRANAADLPPLAQKIAIADDVAFRFAYPHWLADWRASGAEISTFSPLADDAPAEDAGAIFLPGGYPELYAGKLAAATTFKRAMRNAASKGQLIYGECGGFMTLGDALIDAEGERHEMLGLLPLVTSFAARRLHLGYRRLTPLADRPFAGPLGGHEFHYASIVSEGPAERLFDSRDAADTPLGEVGLCRGSVSGSFLHVIDRAS</sequence>
<reference evidence="12 13" key="1">
    <citation type="submission" date="2016-10" db="EMBL/GenBank/DDBJ databases">
        <authorList>
            <person name="de Groot N.N."/>
        </authorList>
    </citation>
    <scope>NUCLEOTIDE SEQUENCE [LARGE SCALE GENOMIC DNA]</scope>
    <source>
        <strain evidence="12 13">DSM 2698</strain>
    </source>
</reference>
<comment type="catalytic activity">
    <reaction evidence="9">
        <text>hydrogenobyrinate + 2 L-glutamine + 2 ATP + 2 H2O = hydrogenobyrinate a,c-diamide + 2 L-glutamate + 2 ADP + 2 phosphate + 2 H(+)</text>
        <dbReference type="Rhea" id="RHEA:12544"/>
        <dbReference type="ChEBI" id="CHEBI:15377"/>
        <dbReference type="ChEBI" id="CHEBI:15378"/>
        <dbReference type="ChEBI" id="CHEBI:29985"/>
        <dbReference type="ChEBI" id="CHEBI:30616"/>
        <dbReference type="ChEBI" id="CHEBI:43474"/>
        <dbReference type="ChEBI" id="CHEBI:58359"/>
        <dbReference type="ChEBI" id="CHEBI:77873"/>
        <dbReference type="ChEBI" id="CHEBI:77874"/>
        <dbReference type="ChEBI" id="CHEBI:456216"/>
        <dbReference type="EC" id="6.3.5.9"/>
    </reaction>
</comment>
<evidence type="ECO:0000256" key="3">
    <source>
        <dbReference type="ARBA" id="ARBA00022573"/>
    </source>
</evidence>
<dbReference type="AlphaFoldDB" id="A0A1G5NN83"/>
<comment type="domain">
    <text evidence="9">Comprises of two domains. The C-terminal domain contains the binding site for glutamine and catalyzes the hydrolysis of this substrate to glutamate and ammonia. The N-terminal domain is anticipated to bind ATP and hydrogenobyrinate and catalyzes the ultimate synthesis of the diamide product. The ammonia produced via the glutaminase domain is probably translocated to the adjacent domain via a molecular tunnel, where it reacts with an activated intermediate.</text>
</comment>
<dbReference type="GO" id="GO:0009236">
    <property type="term" value="P:cobalamin biosynthetic process"/>
    <property type="evidence" value="ECO:0007669"/>
    <property type="project" value="UniProtKB-UniRule"/>
</dbReference>
<comment type="miscellaneous">
    <text evidence="9">The a and c carboxylates of hydrogenobyrinate are activated for nucleophilic attack via formation of a phosphorylated intermediate by ATP. CobB catalyzes first the amidation of the c-carboxylate, and then that of the a-carboxylate.</text>
</comment>
<keyword evidence="6 9" id="KW-0067">ATP-binding</keyword>
<dbReference type="InterPro" id="IPR004484">
    <property type="entry name" value="CbiA/CobB_synth"/>
</dbReference>
<keyword evidence="13" id="KW-1185">Reference proteome</keyword>
<feature type="domain" description="CobQ/CobB/MinD/ParA nucleotide binding" evidence="10">
    <location>
        <begin position="9"/>
        <end position="191"/>
    </location>
</feature>
<evidence type="ECO:0000313" key="12">
    <source>
        <dbReference type="EMBL" id="SCZ38855.1"/>
    </source>
</evidence>
<evidence type="ECO:0000259" key="11">
    <source>
        <dbReference type="Pfam" id="PF07685"/>
    </source>
</evidence>
<keyword evidence="8 9" id="KW-0315">Glutamine amidotransferase</keyword>
<dbReference type="Proteomes" id="UP000199347">
    <property type="component" value="Unassembled WGS sequence"/>
</dbReference>
<evidence type="ECO:0000256" key="9">
    <source>
        <dbReference type="HAMAP-Rule" id="MF_00027"/>
    </source>
</evidence>
<dbReference type="NCBIfam" id="NF002204">
    <property type="entry name" value="PRK01077.1"/>
    <property type="match status" value="1"/>
</dbReference>
<evidence type="ECO:0000256" key="5">
    <source>
        <dbReference type="ARBA" id="ARBA00022741"/>
    </source>
</evidence>
<dbReference type="EMBL" id="FMVW01000005">
    <property type="protein sequence ID" value="SCZ38855.1"/>
    <property type="molecule type" value="Genomic_DNA"/>
</dbReference>